<dbReference type="InterPro" id="IPR020627">
    <property type="entry name" value="KhpA"/>
</dbReference>
<dbReference type="PROSITE" id="PS50084">
    <property type="entry name" value="KH_TYPE_1"/>
    <property type="match status" value="1"/>
</dbReference>
<evidence type="ECO:0000313" key="14">
    <source>
        <dbReference type="Proteomes" id="UP000502899"/>
    </source>
</evidence>
<evidence type="ECO:0000256" key="3">
    <source>
        <dbReference type="HAMAP-Rule" id="MF_00088"/>
    </source>
</evidence>
<dbReference type="EMBL" id="PNHD01000013">
    <property type="protein sequence ID" value="PMC59528.1"/>
    <property type="molecule type" value="Genomic_DNA"/>
</dbReference>
<dbReference type="GO" id="GO:0009252">
    <property type="term" value="P:peptidoglycan biosynthetic process"/>
    <property type="evidence" value="ECO:0007669"/>
    <property type="project" value="UniProtKB-UniRule"/>
</dbReference>
<evidence type="ECO:0000256" key="2">
    <source>
        <dbReference type="ARBA" id="ARBA00022884"/>
    </source>
</evidence>
<reference evidence="9 14" key="4">
    <citation type="submission" date="2020-05" db="EMBL/GenBank/DDBJ databases">
        <title>FDA dAtabase for Regulatory Grade micrObial Sequences (FDA-ARGOS): Supporting development and validation of Infectious Disease Dx tests.</title>
        <authorList>
            <person name="Pederson C."/>
            <person name="Tallon L."/>
            <person name="Sadzewicz L."/>
            <person name="Zhao X."/>
            <person name="Vavikolanu K."/>
            <person name="Mehta A."/>
            <person name="Aluvathingal J."/>
            <person name="Nadendla S."/>
            <person name="Myers T."/>
            <person name="Yan Y."/>
            <person name="Sichtig H."/>
        </authorList>
    </citation>
    <scope>NUCLEOTIDE SEQUENCE [LARGE SCALE GENOMIC DNA]</scope>
    <source>
        <strain evidence="9 14">FDAARGOS_764</strain>
    </source>
</reference>
<gene>
    <name evidence="3" type="primary">khpA</name>
    <name evidence="5" type="ORF">B9N49_02990</name>
    <name evidence="6" type="ORF">B9N55_04315</name>
    <name evidence="7" type="ORF">B9N56_02360</name>
    <name evidence="8" type="ORF">CJ208_08080</name>
    <name evidence="9" type="ORF">FOC70_04525</name>
    <name evidence="4" type="ORF">KIA07_06985</name>
</gene>
<comment type="subunit">
    <text evidence="3">Forms a complex with KhpB.</text>
</comment>
<reference evidence="4" key="5">
    <citation type="submission" date="2021-02" db="EMBL/GenBank/DDBJ databases">
        <title>Infant gut strain persistence is associated with maternal origin, phylogeny, and functional potential including surface adhesion and iron acquisition.</title>
        <authorList>
            <person name="Lou Y.C."/>
        </authorList>
    </citation>
    <scope>NUCLEOTIDE SEQUENCE</scope>
    <source>
        <strain evidence="4">L3_058_000G1_dasL3_058_000G1_concoct_72</strain>
    </source>
</reference>
<dbReference type="PANTHER" id="PTHR34654:SF1">
    <property type="entry name" value="RNA-BINDING PROTEIN KHPA"/>
    <property type="match status" value="1"/>
</dbReference>
<evidence type="ECO:0000313" key="7">
    <source>
        <dbReference type="EMBL" id="OXZ38966.1"/>
    </source>
</evidence>
<organism evidence="6 12">
    <name type="scientific">Finegoldia magna</name>
    <name type="common">Peptostreptococcus magnus</name>
    <dbReference type="NCBI Taxonomy" id="1260"/>
    <lineage>
        <taxon>Bacteria</taxon>
        <taxon>Bacillati</taxon>
        <taxon>Bacillota</taxon>
        <taxon>Tissierellia</taxon>
        <taxon>Tissierellales</taxon>
        <taxon>Peptoniphilaceae</taxon>
        <taxon>Finegoldia</taxon>
    </lineage>
</organism>
<dbReference type="Pfam" id="PF13083">
    <property type="entry name" value="KH_KhpA-B"/>
    <property type="match status" value="1"/>
</dbReference>
<dbReference type="InterPro" id="IPR009019">
    <property type="entry name" value="KH_sf_prok-type"/>
</dbReference>
<keyword evidence="3" id="KW-0143">Chaperone</keyword>
<evidence type="ECO:0000313" key="5">
    <source>
        <dbReference type="EMBL" id="OXZ28070.1"/>
    </source>
</evidence>
<evidence type="ECO:0000313" key="11">
    <source>
        <dbReference type="Proteomes" id="UP000215413"/>
    </source>
</evidence>
<keyword evidence="1 3" id="KW-0963">Cytoplasm</keyword>
<dbReference type="SUPFAM" id="SSF54814">
    <property type="entry name" value="Prokaryotic type KH domain (KH-domain type II)"/>
    <property type="match status" value="1"/>
</dbReference>
<dbReference type="CDD" id="cd22533">
    <property type="entry name" value="KH-II_YlqC-like"/>
    <property type="match status" value="1"/>
</dbReference>
<evidence type="ECO:0000313" key="4">
    <source>
        <dbReference type="EMBL" id="MBS5965389.1"/>
    </source>
</evidence>
<evidence type="ECO:0000313" key="12">
    <source>
        <dbReference type="Proteomes" id="UP000215546"/>
    </source>
</evidence>
<comment type="subcellular location">
    <subcellularLocation>
        <location evidence="3">Cytoplasm</location>
    </subcellularLocation>
</comment>
<dbReference type="AlphaFoldDB" id="A0A133N5A4"/>
<dbReference type="OMA" id="CILEIVE"/>
<dbReference type="Proteomes" id="UP000730862">
    <property type="component" value="Unassembled WGS sequence"/>
</dbReference>
<dbReference type="GO" id="GO:0003723">
    <property type="term" value="F:RNA binding"/>
    <property type="evidence" value="ECO:0007669"/>
    <property type="project" value="UniProtKB-UniRule"/>
</dbReference>
<comment type="similarity">
    <text evidence="3">Belongs to the KhpA RNA-binding protein family.</text>
</comment>
<evidence type="ECO:0000313" key="13">
    <source>
        <dbReference type="Proteomes" id="UP000235723"/>
    </source>
</evidence>
<proteinExistence type="inferred from homology"/>
<keyword evidence="2 3" id="KW-0694">RNA-binding</keyword>
<keyword evidence="3" id="KW-0961">Cell wall biogenesis/degradation</keyword>
<evidence type="ECO:0000313" key="9">
    <source>
        <dbReference type="EMBL" id="QKH79669.1"/>
    </source>
</evidence>
<dbReference type="Proteomes" id="UP000215413">
    <property type="component" value="Unassembled WGS sequence"/>
</dbReference>
<dbReference type="GO" id="GO:0008360">
    <property type="term" value="P:regulation of cell shape"/>
    <property type="evidence" value="ECO:0007669"/>
    <property type="project" value="UniProtKB-KW"/>
</dbReference>
<name>A0A133N5A4_FINMA</name>
<dbReference type="GeneID" id="60839898"/>
<sequence length="76" mass="8212">MEKLVKTIATALVDNKEAVEVTSRQDKHTVIIEIKADSKDLGKIIGKEGKIAKAIRTITKAAAIKSGEKVVVDILQ</sequence>
<dbReference type="Proteomes" id="UP000215546">
    <property type="component" value="Unassembled WGS sequence"/>
</dbReference>
<dbReference type="Proteomes" id="UP000502899">
    <property type="component" value="Chromosome"/>
</dbReference>
<evidence type="ECO:0000313" key="8">
    <source>
        <dbReference type="EMBL" id="PMC59528.1"/>
    </source>
</evidence>
<comment type="function">
    <text evidence="3">A probable RNA chaperone. Forms a complex with KhpB which binds to cellular RNA and controls its expression. Plays a role in peptidoglycan (PG) homeostasis and cell length regulation.</text>
</comment>
<dbReference type="EMBL" id="NDYI01000008">
    <property type="protein sequence ID" value="OXZ38966.1"/>
    <property type="molecule type" value="Genomic_DNA"/>
</dbReference>
<dbReference type="EMBL" id="NDYC01000015">
    <property type="protein sequence ID" value="OXZ28070.1"/>
    <property type="molecule type" value="Genomic_DNA"/>
</dbReference>
<dbReference type="Proteomes" id="UP000215361">
    <property type="component" value="Unassembled WGS sequence"/>
</dbReference>
<reference evidence="6" key="1">
    <citation type="journal article" date="2017" name="J. Clin. Microbiol.">
        <title>Finegoldia magna Isolated from Orthopedic Joint Implant-Associated Infections.</title>
        <authorList>
            <person name="Soderquist B."/>
            <person name="Bjorklund S."/>
            <person name="Hellmark B."/>
            <person name="Jensen A."/>
            <person name="Bruggemann H."/>
        </authorList>
    </citation>
    <scope>NUCLEOTIDE SEQUENCE</scope>
    <source>
        <strain evidence="7">08T492</strain>
        <strain evidence="6">12T273</strain>
        <strain evidence="5">CCUG 54800</strain>
    </source>
</reference>
<dbReference type="PANTHER" id="PTHR34654">
    <property type="entry name" value="UPF0109 PROTEIN SCO5592"/>
    <property type="match status" value="1"/>
</dbReference>
<reference evidence="10 11" key="2">
    <citation type="submission" date="2017-04" db="EMBL/GenBank/DDBJ databases">
        <title>Finegoldia magna isolated from orthopedic joint implant-associated infections.</title>
        <authorList>
            <person name="Bjorklund S."/>
            <person name="Bruggemann H."/>
            <person name="Jensen A."/>
            <person name="Hellmark B."/>
            <person name="Soderquist B."/>
        </authorList>
    </citation>
    <scope>NUCLEOTIDE SEQUENCE [LARGE SCALE GENOMIC DNA]</scope>
    <source>
        <strain evidence="10">08T492</strain>
        <strain evidence="12">12T273</strain>
        <strain evidence="11">CCUG 54800</strain>
    </source>
</reference>
<dbReference type="EMBL" id="JAHAIK010000019">
    <property type="protein sequence ID" value="MBS5965389.1"/>
    <property type="molecule type" value="Genomic_DNA"/>
</dbReference>
<dbReference type="RefSeq" id="WP_002835328.1">
    <property type="nucleotide sequence ID" value="NZ_AP031486.1"/>
</dbReference>
<evidence type="ECO:0000313" key="10">
    <source>
        <dbReference type="Proteomes" id="UP000215361"/>
    </source>
</evidence>
<dbReference type="EMBL" id="NDYE01000010">
    <property type="protein sequence ID" value="OXZ32759.1"/>
    <property type="molecule type" value="Genomic_DNA"/>
</dbReference>
<dbReference type="GO" id="GO:0071555">
    <property type="term" value="P:cell wall organization"/>
    <property type="evidence" value="ECO:0007669"/>
    <property type="project" value="UniProtKB-KW"/>
</dbReference>
<evidence type="ECO:0000256" key="1">
    <source>
        <dbReference type="ARBA" id="ARBA00022490"/>
    </source>
</evidence>
<accession>A0A133N5A4</accession>
<dbReference type="HAMAP" id="MF_00088">
    <property type="entry name" value="KhpA"/>
    <property type="match status" value="1"/>
</dbReference>
<evidence type="ECO:0000313" key="6">
    <source>
        <dbReference type="EMBL" id="OXZ32759.1"/>
    </source>
</evidence>
<protein>
    <recommendedName>
        <fullName evidence="3">RNA-binding protein KhpA</fullName>
    </recommendedName>
    <alternativeName>
        <fullName evidence="3">KH-domain protein A</fullName>
    </alternativeName>
</protein>
<dbReference type="EMBL" id="CP054000">
    <property type="protein sequence ID" value="QKH79669.1"/>
    <property type="molecule type" value="Genomic_DNA"/>
</dbReference>
<dbReference type="GO" id="GO:0005737">
    <property type="term" value="C:cytoplasm"/>
    <property type="evidence" value="ECO:0007669"/>
    <property type="project" value="UniProtKB-SubCell"/>
</dbReference>
<reference evidence="8 13" key="3">
    <citation type="submission" date="2017-09" db="EMBL/GenBank/DDBJ databases">
        <title>Bacterial strain isolated from the female urinary microbiota.</title>
        <authorList>
            <person name="Thomas-White K."/>
            <person name="Kumar N."/>
            <person name="Forster S."/>
            <person name="Putonti C."/>
            <person name="Lawley T."/>
            <person name="Wolfe A.J."/>
        </authorList>
    </citation>
    <scope>NUCLEOTIDE SEQUENCE [LARGE SCALE GENOMIC DNA]</scope>
    <source>
        <strain evidence="8 13">UMB0115</strain>
    </source>
</reference>
<dbReference type="Gene3D" id="3.30.300.20">
    <property type="match status" value="1"/>
</dbReference>
<dbReference type="Proteomes" id="UP000235723">
    <property type="component" value="Unassembled WGS sequence"/>
</dbReference>
<dbReference type="InterPro" id="IPR015946">
    <property type="entry name" value="KH_dom-like_a/b"/>
</dbReference>
<keyword evidence="3" id="KW-0133">Cell shape</keyword>